<reference evidence="2" key="1">
    <citation type="journal article" date="2014" name="Int. J. Syst. Evol. Microbiol.">
        <title>Complete genome of a new Firmicutes species belonging to the dominant human colonic microbiota ('Ruminococcus bicirculans') reveals two chromosomes and a selective capacity to utilize plant glucans.</title>
        <authorList>
            <consortium name="NISC Comparative Sequencing Program"/>
            <person name="Wegmann U."/>
            <person name="Louis P."/>
            <person name="Goesmann A."/>
            <person name="Henrissat B."/>
            <person name="Duncan S.H."/>
            <person name="Flint H.J."/>
        </authorList>
    </citation>
    <scope>NUCLEOTIDE SEQUENCE</scope>
    <source>
        <strain evidence="2">VKM Ac-1246</strain>
    </source>
</reference>
<evidence type="ECO:0000313" key="2">
    <source>
        <dbReference type="EMBL" id="GLJ66742.1"/>
    </source>
</evidence>
<gene>
    <name evidence="2" type="ORF">GCM10017579_07780</name>
</gene>
<protein>
    <submittedName>
        <fullName evidence="2">Uncharacterized protein</fullName>
    </submittedName>
</protein>
<reference evidence="2" key="2">
    <citation type="submission" date="2023-01" db="EMBL/GenBank/DDBJ databases">
        <authorList>
            <person name="Sun Q."/>
            <person name="Evtushenko L."/>
        </authorList>
    </citation>
    <scope>NUCLEOTIDE SEQUENCE</scope>
    <source>
        <strain evidence="2">VKM Ac-1246</strain>
    </source>
</reference>
<feature type="region of interest" description="Disordered" evidence="1">
    <location>
        <begin position="70"/>
        <end position="101"/>
    </location>
</feature>
<comment type="caution">
    <text evidence="2">The sequence shown here is derived from an EMBL/GenBank/DDBJ whole genome shotgun (WGS) entry which is preliminary data.</text>
</comment>
<keyword evidence="3" id="KW-1185">Reference proteome</keyword>
<evidence type="ECO:0000313" key="3">
    <source>
        <dbReference type="Proteomes" id="UP001142292"/>
    </source>
</evidence>
<proteinExistence type="predicted"/>
<dbReference type="EMBL" id="BSEL01000002">
    <property type="protein sequence ID" value="GLJ66742.1"/>
    <property type="molecule type" value="Genomic_DNA"/>
</dbReference>
<accession>A0ABQ5SRG5</accession>
<sequence length="101" mass="10917">MVELVETTCVRTSLSDCVFAPGFAADPISECFSITHRVKDAFGAGFAGRFAVLDPAPDREKISANIGAAARSVARAHESPKEPAPSRGRDRSPRWSSRRSR</sequence>
<organism evidence="2 3">
    <name type="scientific">Nocardioides luteus</name>
    <dbReference type="NCBI Taxonomy" id="1844"/>
    <lineage>
        <taxon>Bacteria</taxon>
        <taxon>Bacillati</taxon>
        <taxon>Actinomycetota</taxon>
        <taxon>Actinomycetes</taxon>
        <taxon>Propionibacteriales</taxon>
        <taxon>Nocardioidaceae</taxon>
        <taxon>Nocardioides</taxon>
    </lineage>
</organism>
<name>A0ABQ5SRG5_9ACTN</name>
<dbReference type="Proteomes" id="UP001142292">
    <property type="component" value="Unassembled WGS sequence"/>
</dbReference>
<evidence type="ECO:0000256" key="1">
    <source>
        <dbReference type="SAM" id="MobiDB-lite"/>
    </source>
</evidence>